<dbReference type="Gene3D" id="3.30.360.10">
    <property type="entry name" value="Dihydrodipicolinate Reductase, domain 2"/>
    <property type="match status" value="1"/>
</dbReference>
<dbReference type="GO" id="GO:0000166">
    <property type="term" value="F:nucleotide binding"/>
    <property type="evidence" value="ECO:0007669"/>
    <property type="project" value="InterPro"/>
</dbReference>
<dbReference type="InterPro" id="IPR008354">
    <property type="entry name" value="Glc-Fru_OxRdtase_bac"/>
</dbReference>
<dbReference type="InterPro" id="IPR006311">
    <property type="entry name" value="TAT_signal"/>
</dbReference>
<dbReference type="Gene3D" id="3.40.50.720">
    <property type="entry name" value="NAD(P)-binding Rossmann-like Domain"/>
    <property type="match status" value="1"/>
</dbReference>
<evidence type="ECO:0000313" key="5">
    <source>
        <dbReference type="Proteomes" id="UP000317238"/>
    </source>
</evidence>
<dbReference type="Pfam" id="PF22725">
    <property type="entry name" value="GFO_IDH_MocA_C3"/>
    <property type="match status" value="1"/>
</dbReference>
<keyword evidence="5" id="KW-1185">Reference proteome</keyword>
<dbReference type="PANTHER" id="PTHR43818">
    <property type="entry name" value="BCDNA.GH03377"/>
    <property type="match status" value="1"/>
</dbReference>
<dbReference type="EC" id="1.1.99.28" evidence="4"/>
<protein>
    <submittedName>
        <fullName evidence="4">Glucose--fructose oxidoreductase</fullName>
        <ecNumber evidence="4">1.1.99.28</ecNumber>
    </submittedName>
</protein>
<dbReference type="InterPro" id="IPR036291">
    <property type="entry name" value="NAD(P)-bd_dom_sf"/>
</dbReference>
<comment type="caution">
    <text evidence="4">The sequence shown here is derived from an EMBL/GenBank/DDBJ whole genome shotgun (WGS) entry which is preliminary data.</text>
</comment>
<dbReference type="PROSITE" id="PS51318">
    <property type="entry name" value="TAT"/>
    <property type="match status" value="1"/>
</dbReference>
<feature type="domain" description="GFO/IDH/MocA-like oxidoreductase" evidence="3">
    <location>
        <begin position="180"/>
        <end position="304"/>
    </location>
</feature>
<sequence length="392" mass="42505">MNQNPNQLDRRRFSQISFATMLSTGVAPAMIGRASAVEPTRKLGLAVVGLGGYATSSIAPEVSSCQHVRLAGVVTGDAEKGKLWAQRHGFKEDAIYDYDTIDKIAGDDRIDFVHIALPNSMHAEFAIRAAKAGKHVMVEKPMAISSKECEQIIAAAKQAGVLLGVNYRLHWEPHHVRAIDKLSGGAVGNLTNGNYEFSWGYARALMGKNKDRIKKWLLNPTMAGGGALFDTGVYPIQAACYLTGREPVAVRGLPTTFHHDLFPDGVEETMSYELLFDDGFQALCRASYSQSFHQCTTLGPKGSVEIVPGDSRGSVFGQSGGGNPSPKRLLVNRKEVVLEQTLQQADLLDAFAQAIIRGDKTFKTPGEMGLRDIRIVEKIYESAASGGVRVNL</sequence>
<dbReference type="AlphaFoldDB" id="A0A5C5Y800"/>
<gene>
    <name evidence="4" type="primary">gfo_6</name>
    <name evidence="4" type="ORF">Pan14r_37500</name>
</gene>
<dbReference type="PRINTS" id="PR01775">
    <property type="entry name" value="GLFROXRDTASE"/>
</dbReference>
<dbReference type="InterPro" id="IPR050463">
    <property type="entry name" value="Gfo/Idh/MocA_oxidrdct_glycsds"/>
</dbReference>
<evidence type="ECO:0000313" key="4">
    <source>
        <dbReference type="EMBL" id="TWT71440.1"/>
    </source>
</evidence>
<evidence type="ECO:0000259" key="3">
    <source>
        <dbReference type="Pfam" id="PF22725"/>
    </source>
</evidence>
<dbReference type="SUPFAM" id="SSF51735">
    <property type="entry name" value="NAD(P)-binding Rossmann-fold domains"/>
    <property type="match status" value="1"/>
</dbReference>
<dbReference type="RefSeq" id="WP_146439772.1">
    <property type="nucleotide sequence ID" value="NZ_SJPL01000001.1"/>
</dbReference>
<dbReference type="InterPro" id="IPR055170">
    <property type="entry name" value="GFO_IDH_MocA-like_dom"/>
</dbReference>
<name>A0A5C5Y800_9PLAN</name>
<dbReference type="InterPro" id="IPR000683">
    <property type="entry name" value="Gfo/Idh/MocA-like_OxRdtase_N"/>
</dbReference>
<evidence type="ECO:0000259" key="2">
    <source>
        <dbReference type="Pfam" id="PF01408"/>
    </source>
</evidence>
<dbReference type="Pfam" id="PF01408">
    <property type="entry name" value="GFO_IDH_MocA"/>
    <property type="match status" value="1"/>
</dbReference>
<accession>A0A5C5Y800</accession>
<proteinExistence type="predicted"/>
<dbReference type="Proteomes" id="UP000317238">
    <property type="component" value="Unassembled WGS sequence"/>
</dbReference>
<dbReference type="PANTHER" id="PTHR43818:SF11">
    <property type="entry name" value="BCDNA.GH03377"/>
    <property type="match status" value="1"/>
</dbReference>
<organism evidence="4 5">
    <name type="scientific">Crateriforma conspicua</name>
    <dbReference type="NCBI Taxonomy" id="2527996"/>
    <lineage>
        <taxon>Bacteria</taxon>
        <taxon>Pseudomonadati</taxon>
        <taxon>Planctomycetota</taxon>
        <taxon>Planctomycetia</taxon>
        <taxon>Planctomycetales</taxon>
        <taxon>Planctomycetaceae</taxon>
        <taxon>Crateriforma</taxon>
    </lineage>
</organism>
<reference evidence="4 5" key="1">
    <citation type="submission" date="2019-02" db="EMBL/GenBank/DDBJ databases">
        <title>Deep-cultivation of Planctomycetes and their phenomic and genomic characterization uncovers novel biology.</title>
        <authorList>
            <person name="Wiegand S."/>
            <person name="Jogler M."/>
            <person name="Boedeker C."/>
            <person name="Pinto D."/>
            <person name="Vollmers J."/>
            <person name="Rivas-Marin E."/>
            <person name="Kohn T."/>
            <person name="Peeters S.H."/>
            <person name="Heuer A."/>
            <person name="Rast P."/>
            <person name="Oberbeckmann S."/>
            <person name="Bunk B."/>
            <person name="Jeske O."/>
            <person name="Meyerdierks A."/>
            <person name="Storesund J.E."/>
            <person name="Kallscheuer N."/>
            <person name="Luecker S."/>
            <person name="Lage O.M."/>
            <person name="Pohl T."/>
            <person name="Merkel B.J."/>
            <person name="Hornburger P."/>
            <person name="Mueller R.-W."/>
            <person name="Bruemmer F."/>
            <person name="Labrenz M."/>
            <person name="Spormann A.M."/>
            <person name="Op Den Camp H."/>
            <person name="Overmann J."/>
            <person name="Amann R."/>
            <person name="Jetten M.S.M."/>
            <person name="Mascher T."/>
            <person name="Medema M.H."/>
            <person name="Devos D.P."/>
            <person name="Kaster A.-K."/>
            <person name="Ovreas L."/>
            <person name="Rohde M."/>
            <person name="Galperin M.Y."/>
            <person name="Jogler C."/>
        </authorList>
    </citation>
    <scope>NUCLEOTIDE SEQUENCE [LARGE SCALE GENOMIC DNA]</scope>
    <source>
        <strain evidence="4 5">Pan14r</strain>
    </source>
</reference>
<feature type="domain" description="Gfo/Idh/MocA-like oxidoreductase N-terminal" evidence="2">
    <location>
        <begin position="45"/>
        <end position="167"/>
    </location>
</feature>
<evidence type="ECO:0000256" key="1">
    <source>
        <dbReference type="ARBA" id="ARBA00023002"/>
    </source>
</evidence>
<keyword evidence="1 4" id="KW-0560">Oxidoreductase</keyword>
<dbReference type="OrthoDB" id="9783105at2"/>
<dbReference type="SUPFAM" id="SSF55347">
    <property type="entry name" value="Glyceraldehyde-3-phosphate dehydrogenase-like, C-terminal domain"/>
    <property type="match status" value="1"/>
</dbReference>
<dbReference type="EMBL" id="SJPL01000001">
    <property type="protein sequence ID" value="TWT71440.1"/>
    <property type="molecule type" value="Genomic_DNA"/>
</dbReference>
<dbReference type="GO" id="GO:0047061">
    <property type="term" value="F:glucose-fructose oxidoreductase activity"/>
    <property type="evidence" value="ECO:0007669"/>
    <property type="project" value="UniProtKB-EC"/>
</dbReference>